<dbReference type="GO" id="GO:0030968">
    <property type="term" value="P:endoplasmic reticulum unfolded protein response"/>
    <property type="evidence" value="ECO:0007669"/>
    <property type="project" value="TreeGrafter"/>
</dbReference>
<evidence type="ECO:0000256" key="1">
    <source>
        <dbReference type="ARBA" id="ARBA00022737"/>
    </source>
</evidence>
<keyword evidence="4" id="KW-1185">Reference proteome</keyword>
<evidence type="ECO:0000313" key="5">
    <source>
        <dbReference type="WBParaSite" id="TCLT_0000063501-mRNA-1"/>
    </source>
</evidence>
<dbReference type="GO" id="GO:0035269">
    <property type="term" value="P:protein O-linked glycosylation via mannose"/>
    <property type="evidence" value="ECO:0007669"/>
    <property type="project" value="TreeGrafter"/>
</dbReference>
<dbReference type="WBParaSite" id="TCLT_0000063501-mRNA-1">
    <property type="protein sequence ID" value="TCLT_0000063501-mRNA-1"/>
    <property type="gene ID" value="TCLT_0000063501"/>
</dbReference>
<proteinExistence type="predicted"/>
<sequence length="99" mass="11285">MRCKRSVPECNKKFAYMLTSSKFDDIKSCYQLAAIALAAILSFCGNIDGDFVFDDREAILQNQAVQSIIKIFDTDFWGFPIRSSRSHKSYRPLTTITFA</sequence>
<reference evidence="3 4" key="2">
    <citation type="submission" date="2018-11" db="EMBL/GenBank/DDBJ databases">
        <authorList>
            <consortium name="Pathogen Informatics"/>
        </authorList>
    </citation>
    <scope>NUCLEOTIDE SEQUENCE [LARGE SCALE GENOMIC DNA]</scope>
</reference>
<accession>A0A0N5CKN0</accession>
<gene>
    <name evidence="3" type="ORF">TCLT_LOCUS636</name>
</gene>
<evidence type="ECO:0000256" key="2">
    <source>
        <dbReference type="ARBA" id="ARBA00022803"/>
    </source>
</evidence>
<evidence type="ECO:0000313" key="4">
    <source>
        <dbReference type="Proteomes" id="UP000276776"/>
    </source>
</evidence>
<dbReference type="OrthoDB" id="1658288at2759"/>
<dbReference type="InterPro" id="IPR052346">
    <property type="entry name" value="O-mannosyl-transferase_TMTC"/>
</dbReference>
<name>A0A0N5CKN0_THECL</name>
<reference evidence="5" key="1">
    <citation type="submission" date="2017-02" db="UniProtKB">
        <authorList>
            <consortium name="WormBaseParasite"/>
        </authorList>
    </citation>
    <scope>IDENTIFICATION</scope>
</reference>
<keyword evidence="1" id="KW-0677">Repeat</keyword>
<dbReference type="PANTHER" id="PTHR44227">
    <property type="match status" value="1"/>
</dbReference>
<keyword evidence="2" id="KW-0802">TPR repeat</keyword>
<dbReference type="PANTHER" id="PTHR44227:SF3">
    <property type="entry name" value="PROTEIN O-MANNOSYL-TRANSFERASE TMTC4"/>
    <property type="match status" value="1"/>
</dbReference>
<dbReference type="GO" id="GO:0005783">
    <property type="term" value="C:endoplasmic reticulum"/>
    <property type="evidence" value="ECO:0007669"/>
    <property type="project" value="TreeGrafter"/>
</dbReference>
<organism evidence="5">
    <name type="scientific">Thelazia callipaeda</name>
    <name type="common">Oriental eyeworm</name>
    <name type="synonym">Parasitic nematode</name>
    <dbReference type="NCBI Taxonomy" id="103827"/>
    <lineage>
        <taxon>Eukaryota</taxon>
        <taxon>Metazoa</taxon>
        <taxon>Ecdysozoa</taxon>
        <taxon>Nematoda</taxon>
        <taxon>Chromadorea</taxon>
        <taxon>Rhabditida</taxon>
        <taxon>Spirurina</taxon>
        <taxon>Spiruromorpha</taxon>
        <taxon>Thelazioidea</taxon>
        <taxon>Thelaziidae</taxon>
        <taxon>Thelazia</taxon>
    </lineage>
</organism>
<dbReference type="Proteomes" id="UP000276776">
    <property type="component" value="Unassembled WGS sequence"/>
</dbReference>
<dbReference type="GO" id="GO:0000030">
    <property type="term" value="F:mannosyltransferase activity"/>
    <property type="evidence" value="ECO:0007669"/>
    <property type="project" value="TreeGrafter"/>
</dbReference>
<evidence type="ECO:0000313" key="3">
    <source>
        <dbReference type="EMBL" id="VDM95679.1"/>
    </source>
</evidence>
<dbReference type="STRING" id="103827.A0A0N5CKN0"/>
<dbReference type="EMBL" id="UYYF01000052">
    <property type="protein sequence ID" value="VDM95679.1"/>
    <property type="molecule type" value="Genomic_DNA"/>
</dbReference>
<dbReference type="AlphaFoldDB" id="A0A0N5CKN0"/>
<protein>
    <submittedName>
        <fullName evidence="5">Ion_trans domain-containing protein</fullName>
    </submittedName>
</protein>
<dbReference type="OMA" id="DELIVCF"/>